<gene>
    <name evidence="2" type="ORF">SPARVUS_LOCUS7699840</name>
</gene>
<sequence length="68" mass="7359">MYNIKRSQAGRVGSKRAGKVQGAGGRVVRNSRGRYRQSSKSGSGRKQTGCRYRGSWEQDTKALTAGPA</sequence>
<feature type="region of interest" description="Disordered" evidence="1">
    <location>
        <begin position="1"/>
        <end position="68"/>
    </location>
</feature>
<organism evidence="2 3">
    <name type="scientific">Staurois parvus</name>
    <dbReference type="NCBI Taxonomy" id="386267"/>
    <lineage>
        <taxon>Eukaryota</taxon>
        <taxon>Metazoa</taxon>
        <taxon>Chordata</taxon>
        <taxon>Craniata</taxon>
        <taxon>Vertebrata</taxon>
        <taxon>Euteleostomi</taxon>
        <taxon>Amphibia</taxon>
        <taxon>Batrachia</taxon>
        <taxon>Anura</taxon>
        <taxon>Neobatrachia</taxon>
        <taxon>Ranoidea</taxon>
        <taxon>Ranidae</taxon>
        <taxon>Staurois</taxon>
    </lineage>
</organism>
<protein>
    <recommendedName>
        <fullName evidence="4">50S ribosomal protein L15</fullName>
    </recommendedName>
</protein>
<feature type="non-terminal residue" evidence="2">
    <location>
        <position position="68"/>
    </location>
</feature>
<proteinExistence type="predicted"/>
<accession>A0ABN9DLG4</accession>
<evidence type="ECO:0000313" key="3">
    <source>
        <dbReference type="Proteomes" id="UP001162483"/>
    </source>
</evidence>
<comment type="caution">
    <text evidence="2">The sequence shown here is derived from an EMBL/GenBank/DDBJ whole genome shotgun (WGS) entry which is preliminary data.</text>
</comment>
<evidence type="ECO:0000256" key="1">
    <source>
        <dbReference type="SAM" id="MobiDB-lite"/>
    </source>
</evidence>
<reference evidence="2" key="1">
    <citation type="submission" date="2023-05" db="EMBL/GenBank/DDBJ databases">
        <authorList>
            <person name="Stuckert A."/>
        </authorList>
    </citation>
    <scope>NUCLEOTIDE SEQUENCE</scope>
</reference>
<evidence type="ECO:0000313" key="2">
    <source>
        <dbReference type="EMBL" id="CAI9573431.1"/>
    </source>
</evidence>
<dbReference type="Proteomes" id="UP001162483">
    <property type="component" value="Unassembled WGS sequence"/>
</dbReference>
<keyword evidence="3" id="KW-1185">Reference proteome</keyword>
<evidence type="ECO:0008006" key="4">
    <source>
        <dbReference type="Google" id="ProtNLM"/>
    </source>
</evidence>
<name>A0ABN9DLG4_9NEOB</name>
<dbReference type="EMBL" id="CATNWA010014566">
    <property type="protein sequence ID" value="CAI9573431.1"/>
    <property type="molecule type" value="Genomic_DNA"/>
</dbReference>